<keyword evidence="8" id="KW-1185">Reference proteome</keyword>
<keyword evidence="1 4" id="KW-0349">Heme</keyword>
<feature type="chain" id="PRO_5015538260" evidence="5">
    <location>
        <begin position="26"/>
        <end position="961"/>
    </location>
</feature>
<dbReference type="SUPFAM" id="SSF46626">
    <property type="entry name" value="Cytochrome c"/>
    <property type="match status" value="1"/>
</dbReference>
<dbReference type="RefSeq" id="WP_106929301.1">
    <property type="nucleotide sequence ID" value="NZ_PYFT01000001.1"/>
</dbReference>
<evidence type="ECO:0000313" key="8">
    <source>
        <dbReference type="Proteomes" id="UP000240357"/>
    </source>
</evidence>
<proteinExistence type="predicted"/>
<dbReference type="GO" id="GO:0046872">
    <property type="term" value="F:metal ion binding"/>
    <property type="evidence" value="ECO:0007669"/>
    <property type="project" value="UniProtKB-KW"/>
</dbReference>
<evidence type="ECO:0000256" key="1">
    <source>
        <dbReference type="ARBA" id="ARBA00022617"/>
    </source>
</evidence>
<evidence type="ECO:0000256" key="5">
    <source>
        <dbReference type="SAM" id="SignalP"/>
    </source>
</evidence>
<keyword evidence="5" id="KW-0732">Signal</keyword>
<comment type="caution">
    <text evidence="7">The sequence shown here is derived from an EMBL/GenBank/DDBJ whole genome shotgun (WGS) entry which is preliminary data.</text>
</comment>
<dbReference type="InterPro" id="IPR013427">
    <property type="entry name" value="Haem-bd_dom_put"/>
</dbReference>
<dbReference type="InterPro" id="IPR036909">
    <property type="entry name" value="Cyt_c-like_dom_sf"/>
</dbReference>
<dbReference type="InterPro" id="IPR011041">
    <property type="entry name" value="Quinoprot_gluc/sorb_DH_b-prop"/>
</dbReference>
<dbReference type="OrthoDB" id="9808161at2"/>
<dbReference type="InterPro" id="IPR011042">
    <property type="entry name" value="6-blade_b-propeller_TolB-like"/>
</dbReference>
<dbReference type="NCBIfam" id="TIGR02604">
    <property type="entry name" value="Piru_Ver_Nterm"/>
    <property type="match status" value="1"/>
</dbReference>
<keyword evidence="3 4" id="KW-0408">Iron</keyword>
<dbReference type="Gene3D" id="1.25.10.10">
    <property type="entry name" value="Leucine-rich Repeat Variant"/>
    <property type="match status" value="1"/>
</dbReference>
<gene>
    <name evidence="7" type="ORF">AHMF7605_11150</name>
</gene>
<dbReference type="InterPro" id="IPR055557">
    <property type="entry name" value="DUF7133"/>
</dbReference>
<dbReference type="Pfam" id="PF00034">
    <property type="entry name" value="Cytochrom_C"/>
    <property type="match status" value="1"/>
</dbReference>
<organism evidence="7 8">
    <name type="scientific">Adhaeribacter arboris</name>
    <dbReference type="NCBI Taxonomy" id="2072846"/>
    <lineage>
        <taxon>Bacteria</taxon>
        <taxon>Pseudomonadati</taxon>
        <taxon>Bacteroidota</taxon>
        <taxon>Cytophagia</taxon>
        <taxon>Cytophagales</taxon>
        <taxon>Hymenobacteraceae</taxon>
        <taxon>Adhaeribacter</taxon>
    </lineage>
</organism>
<dbReference type="InterPro" id="IPR009056">
    <property type="entry name" value="Cyt_c-like_dom"/>
</dbReference>
<dbReference type="InterPro" id="IPR011989">
    <property type="entry name" value="ARM-like"/>
</dbReference>
<dbReference type="EMBL" id="PYFT01000001">
    <property type="protein sequence ID" value="PSR54038.1"/>
    <property type="molecule type" value="Genomic_DNA"/>
</dbReference>
<dbReference type="InterPro" id="IPR013428">
    <property type="entry name" value="Membrane-bound_put_N"/>
</dbReference>
<reference evidence="7 8" key="1">
    <citation type="submission" date="2018-03" db="EMBL/GenBank/DDBJ databases">
        <title>Adhaeribacter sp. HMF7605 Genome sequencing and assembly.</title>
        <authorList>
            <person name="Kang H."/>
            <person name="Kang J."/>
            <person name="Cha I."/>
            <person name="Kim H."/>
            <person name="Joh K."/>
        </authorList>
    </citation>
    <scope>NUCLEOTIDE SEQUENCE [LARGE SCALE GENOMIC DNA]</scope>
    <source>
        <strain evidence="7 8">HMF7605</strain>
    </source>
</reference>
<protein>
    <submittedName>
        <fullName evidence="7">Dehydrogenase</fullName>
    </submittedName>
</protein>
<dbReference type="AlphaFoldDB" id="A0A2T2YEZ8"/>
<dbReference type="Pfam" id="PF13646">
    <property type="entry name" value="HEAT_2"/>
    <property type="match status" value="1"/>
</dbReference>
<dbReference type="NCBIfam" id="TIGR02603">
    <property type="entry name" value="CxxCH_TIGR02603"/>
    <property type="match status" value="1"/>
</dbReference>
<dbReference type="GO" id="GO:0020037">
    <property type="term" value="F:heme binding"/>
    <property type="evidence" value="ECO:0007669"/>
    <property type="project" value="InterPro"/>
</dbReference>
<accession>A0A2T2YEZ8</accession>
<dbReference type="PANTHER" id="PTHR33546:SF1">
    <property type="entry name" value="LARGE, MULTIFUNCTIONAL SECRETED PROTEIN"/>
    <property type="match status" value="1"/>
</dbReference>
<dbReference type="GO" id="GO:0009055">
    <property type="term" value="F:electron transfer activity"/>
    <property type="evidence" value="ECO:0007669"/>
    <property type="project" value="InterPro"/>
</dbReference>
<dbReference type="SUPFAM" id="SSF50952">
    <property type="entry name" value="Soluble quinoprotein glucose dehydrogenase"/>
    <property type="match status" value="1"/>
</dbReference>
<keyword evidence="2 4" id="KW-0479">Metal-binding</keyword>
<evidence type="ECO:0000256" key="2">
    <source>
        <dbReference type="ARBA" id="ARBA00022723"/>
    </source>
</evidence>
<feature type="signal peptide" evidence="5">
    <location>
        <begin position="1"/>
        <end position="25"/>
    </location>
</feature>
<name>A0A2T2YEZ8_9BACT</name>
<dbReference type="Gene3D" id="2.120.10.30">
    <property type="entry name" value="TolB, C-terminal domain"/>
    <property type="match status" value="1"/>
</dbReference>
<dbReference type="Pfam" id="PF23500">
    <property type="entry name" value="DUF7133"/>
    <property type="match status" value="1"/>
</dbReference>
<dbReference type="SUPFAM" id="SSF48371">
    <property type="entry name" value="ARM repeat"/>
    <property type="match status" value="1"/>
</dbReference>
<sequence>MIKIYKTKVCFILSFLLLLFSCKPGKEQTEKITQNRPALFVPDDLEATLWAESPQVYNPTNIDVDVKGRIWATEAVNYRNFNNADGYLKHPEGDRVMILEDTNGDGVADSSKVFVQDKDLRSPLGIAVLGNKVVVSCSPSVIVYTDENGDDKPDKKEVFLTGFGGLDHDHSLHAGLAGPDGKLYFITGNAGPHNVTGKDGRTIRAGSVYTGGSPYNDKNTPALKSSNGKIYTGGFAFRVNPDGTGLEVMAHNFRNSYEVAVDSYGNLWQSDNDDQVATCRTTWVMEGSNAGYFSATGERTWQADRRPGQSIETAHWHQEDPGVLPVGDIYGSGSPTGIVLNESDALGKQYRGLLLSADAGRNIIFGYLPKLEGAGFPLKNRTNFISSVETDDTNYRWNDIKEDKSKWFRPSDVAIGTDGAIYVADFYDPVVGGHQMNDKKGYGRIYRIAPKNKKLTVPAIDLSNTAGQIQALLNPAINIRNQGFKLLKAQGEKVVPRIKEVLSSENPYERARAVYLLAQLGNPGIKEVETLLQDSDAQIRITALRALRQANPQNVINYAGQLASDKSPAVRREVAIALRGLPLEKTEPILLTLIDGYDGHDRWYLNALGIALEGEAEVFYPTLLKHFNAQEPANWPQSLVNLVWELHPPAAVNALQERARNEKLSTKEREKALVALAFVPTRPAADAVRQLAQNAPNDMVSFAQYWLQFRKTNDWRAYLKNWQSPDNQLPEAHPELLVLRNKVTNSQLNIAQRSGAAMELAKSKVGKLHLVSLAADQKLPDTIQQLVKAPMLREDDRYIKSLISRYFDTSDSVSYSIQKITALPGDLVKGKKLLYGNCLVCHKVGEAGGEIGPVLTNINNKYDKQSLSQAIVQPEAGIAFGSEPYLITLKNGGMLYGLLLSEGPVVTVLDIYGRRYMMESTRVLSKKQLKTSPMPSPKHLQLSEQDVADITAFLLQKDKSL</sequence>
<dbReference type="PROSITE" id="PS51257">
    <property type="entry name" value="PROKAR_LIPOPROTEIN"/>
    <property type="match status" value="1"/>
</dbReference>
<dbReference type="InterPro" id="IPR016024">
    <property type="entry name" value="ARM-type_fold"/>
</dbReference>
<dbReference type="PANTHER" id="PTHR33546">
    <property type="entry name" value="LARGE, MULTIFUNCTIONAL SECRETED PROTEIN-RELATED"/>
    <property type="match status" value="1"/>
</dbReference>
<feature type="domain" description="Cytochrome c" evidence="6">
    <location>
        <begin position="825"/>
        <end position="958"/>
    </location>
</feature>
<evidence type="ECO:0000256" key="3">
    <source>
        <dbReference type="ARBA" id="ARBA00023004"/>
    </source>
</evidence>
<evidence type="ECO:0000313" key="7">
    <source>
        <dbReference type="EMBL" id="PSR54038.1"/>
    </source>
</evidence>
<dbReference type="Proteomes" id="UP000240357">
    <property type="component" value="Unassembled WGS sequence"/>
</dbReference>
<dbReference type="Gene3D" id="1.10.760.10">
    <property type="entry name" value="Cytochrome c-like domain"/>
    <property type="match status" value="1"/>
</dbReference>
<evidence type="ECO:0000259" key="6">
    <source>
        <dbReference type="PROSITE" id="PS51007"/>
    </source>
</evidence>
<evidence type="ECO:0000256" key="4">
    <source>
        <dbReference type="PROSITE-ProRule" id="PRU00433"/>
    </source>
</evidence>
<dbReference type="PROSITE" id="PS51007">
    <property type="entry name" value="CYTC"/>
    <property type="match status" value="1"/>
</dbReference>